<evidence type="ECO:0000256" key="9">
    <source>
        <dbReference type="ARBA" id="ARBA00022691"/>
    </source>
</evidence>
<dbReference type="CDD" id="cd10524">
    <property type="entry name" value="SET_Suv4-20-like"/>
    <property type="match status" value="1"/>
</dbReference>
<dbReference type="SUPFAM" id="SSF82199">
    <property type="entry name" value="SET domain"/>
    <property type="match status" value="1"/>
</dbReference>
<evidence type="ECO:0000256" key="15">
    <source>
        <dbReference type="SAM" id="MobiDB-lite"/>
    </source>
</evidence>
<evidence type="ECO:0000256" key="8">
    <source>
        <dbReference type="ARBA" id="ARBA00022679"/>
    </source>
</evidence>
<dbReference type="InterPro" id="IPR046341">
    <property type="entry name" value="SET_dom_sf"/>
</dbReference>
<gene>
    <name evidence="17" type="ORF">M436DRAFT_21392</name>
</gene>
<feature type="region of interest" description="Disordered" evidence="15">
    <location>
        <begin position="257"/>
        <end position="389"/>
    </location>
</feature>
<dbReference type="InterPro" id="IPR041938">
    <property type="entry name" value="Hist-Lys_N-MTase_N"/>
</dbReference>
<dbReference type="GO" id="GO:0005694">
    <property type="term" value="C:chromosome"/>
    <property type="evidence" value="ECO:0007669"/>
    <property type="project" value="UniProtKB-SubCell"/>
</dbReference>
<dbReference type="Gene3D" id="2.170.270.10">
    <property type="entry name" value="SET domain"/>
    <property type="match status" value="1"/>
</dbReference>
<dbReference type="PANTHER" id="PTHR12977:SF4">
    <property type="entry name" value="HISTONE-LYSINE N-METHYLTRANSFERASE KMT5B"/>
    <property type="match status" value="1"/>
</dbReference>
<keyword evidence="6" id="KW-0158">Chromosome</keyword>
<evidence type="ECO:0000256" key="12">
    <source>
        <dbReference type="ARBA" id="ARBA00024057"/>
    </source>
</evidence>
<dbReference type="Proteomes" id="UP000027730">
    <property type="component" value="Unassembled WGS sequence"/>
</dbReference>
<evidence type="ECO:0000256" key="5">
    <source>
        <dbReference type="ARBA" id="ARBA00015413"/>
    </source>
</evidence>
<dbReference type="EC" id="2.1.1.372" evidence="12"/>
<dbReference type="PROSITE" id="PS50280">
    <property type="entry name" value="SET"/>
    <property type="match status" value="1"/>
</dbReference>
<name>A0A074WDL0_9PEZI</name>
<keyword evidence="10" id="KW-0156">Chromatin regulator</keyword>
<feature type="non-terminal residue" evidence="17">
    <location>
        <position position="527"/>
    </location>
</feature>
<keyword evidence="8" id="KW-0808">Transferase</keyword>
<evidence type="ECO:0000256" key="11">
    <source>
        <dbReference type="ARBA" id="ARBA00023242"/>
    </source>
</evidence>
<evidence type="ECO:0000313" key="18">
    <source>
        <dbReference type="Proteomes" id="UP000027730"/>
    </source>
</evidence>
<dbReference type="PANTHER" id="PTHR12977">
    <property type="entry name" value="SUPPRESSOR OF VARIEGATION 4-20-RELATED"/>
    <property type="match status" value="1"/>
</dbReference>
<feature type="compositionally biased region" description="Acidic residues" evidence="15">
    <location>
        <begin position="376"/>
        <end position="389"/>
    </location>
</feature>
<dbReference type="HOGENOM" id="CLU_013724_0_0_1"/>
<evidence type="ECO:0000256" key="7">
    <source>
        <dbReference type="ARBA" id="ARBA00022603"/>
    </source>
</evidence>
<reference evidence="17 18" key="1">
    <citation type="journal article" date="2014" name="BMC Genomics">
        <title>Genome sequencing of four Aureobasidium pullulans varieties: biotechnological potential, stress tolerance, and description of new species.</title>
        <authorList>
            <person name="Gostin Ar C."/>
            <person name="Ohm R.A."/>
            <person name="Kogej T."/>
            <person name="Sonjak S."/>
            <person name="Turk M."/>
            <person name="Zajc J."/>
            <person name="Zalar P."/>
            <person name="Grube M."/>
            <person name="Sun H."/>
            <person name="Han J."/>
            <person name="Sharma A."/>
            <person name="Chiniquy J."/>
            <person name="Ngan C.Y."/>
            <person name="Lipzen A."/>
            <person name="Barry K."/>
            <person name="Grigoriev I.V."/>
            <person name="Gunde-Cimerman N."/>
        </authorList>
    </citation>
    <scope>NUCLEOTIDE SEQUENCE [LARGE SCALE GENOMIC DNA]</scope>
    <source>
        <strain evidence="17 18">CBS 147.97</strain>
    </source>
</reference>
<proteinExistence type="predicted"/>
<protein>
    <recommendedName>
        <fullName evidence="5">Histone-lysine N-methyltransferase SET9</fullName>
        <ecNumber evidence="12">2.1.1.372</ecNumber>
    </recommendedName>
    <alternativeName>
        <fullName evidence="4">Histone-lysine N-methyltransferase set9</fullName>
    </alternativeName>
    <alternativeName>
        <fullName evidence="13">SET domain protein 9</fullName>
    </alternativeName>
</protein>
<sequence>MPSRTPSSEDALPRKGALTLTRLVDYDDRITDALVDRVYYWSTIRKLRTLRPLGSRGIREDDVVRILQTHVILNKDAATAAQHLLQLPALASYLNSLPSKEEKKHFQDHFRKYVNIYLPDCPFEVTTTNRYTIITHEAATVARKPIRKNETIKYLTGVQVAMSEADEKFLGMNDFSVVMSSRKKRPSLFLGPARFANHDCNANAKLITMGHNGMTIVSAREIEVGEEITVTYGEDYFGEDNCECLCATCERLQRNGWSKRPLASRSSSDTPGPESSTKTKRKFTPDVTPVVASPASSKRQKTQHPSSASRASPQSDILGSAFFKPTQKLKHRYGKVGRPPKRTYETARSTSPSSSTTEDASQTSSVTTDPTSVDEPPAESDLSDLSESYELDDTLREVIQRKPKPIRMTTRQTLRKQLSIPIPTIEGTDSDLEDDVSIDRRKPGDYTLTPRLLTSAVSRWVECRNCDDYFIQHEAKLTRINCPRCERHSKLYGYAWPKTDKEGKHDTEERILDHRTVNRFLHPSEER</sequence>
<dbReference type="GO" id="GO:0032259">
    <property type="term" value="P:methylation"/>
    <property type="evidence" value="ECO:0007669"/>
    <property type="project" value="UniProtKB-KW"/>
</dbReference>
<comment type="subcellular location">
    <subcellularLocation>
        <location evidence="3">Chromosome</location>
    </subcellularLocation>
    <subcellularLocation>
        <location evidence="2">Nucleus</location>
    </subcellularLocation>
</comment>
<organism evidence="17 18">
    <name type="scientific">Aureobasidium namibiae CBS 147.97</name>
    <dbReference type="NCBI Taxonomy" id="1043004"/>
    <lineage>
        <taxon>Eukaryota</taxon>
        <taxon>Fungi</taxon>
        <taxon>Dikarya</taxon>
        <taxon>Ascomycota</taxon>
        <taxon>Pezizomycotina</taxon>
        <taxon>Dothideomycetes</taxon>
        <taxon>Dothideomycetidae</taxon>
        <taxon>Dothideales</taxon>
        <taxon>Saccotheciaceae</taxon>
        <taxon>Aureobasidium</taxon>
    </lineage>
</organism>
<dbReference type="Gene3D" id="1.10.10.1700">
    <property type="entry name" value="Histone-lysine N-methyltransferase"/>
    <property type="match status" value="1"/>
</dbReference>
<dbReference type="SMART" id="SM00317">
    <property type="entry name" value="SET"/>
    <property type="match status" value="1"/>
</dbReference>
<dbReference type="PROSITE" id="PS51567">
    <property type="entry name" value="SAM_MT43_SUVAR420_1"/>
    <property type="match status" value="1"/>
</dbReference>
<feature type="domain" description="SET" evidence="16">
    <location>
        <begin position="121"/>
        <end position="233"/>
    </location>
</feature>
<comment type="catalytic activity">
    <reaction evidence="14">
        <text>L-lysyl(20)-[histone H4] + 3 S-adenosyl-L-methionine = N(6),N(6),N(6)-trimethyl-L-lysyl(20)-[histone H4] + 3 S-adenosyl-L-homocysteine + 3 H(+)</text>
        <dbReference type="Rhea" id="RHEA:64456"/>
        <dbReference type="Rhea" id="RHEA-COMP:15554"/>
        <dbReference type="Rhea" id="RHEA-COMP:15998"/>
        <dbReference type="ChEBI" id="CHEBI:15378"/>
        <dbReference type="ChEBI" id="CHEBI:29969"/>
        <dbReference type="ChEBI" id="CHEBI:57856"/>
        <dbReference type="ChEBI" id="CHEBI:59789"/>
        <dbReference type="ChEBI" id="CHEBI:61961"/>
        <dbReference type="EC" id="2.1.1.372"/>
    </reaction>
</comment>
<evidence type="ECO:0000256" key="6">
    <source>
        <dbReference type="ARBA" id="ARBA00022454"/>
    </source>
</evidence>
<evidence type="ECO:0000256" key="4">
    <source>
        <dbReference type="ARBA" id="ARBA00014232"/>
    </source>
</evidence>
<dbReference type="EMBL" id="KL584715">
    <property type="protein sequence ID" value="KEQ71083.1"/>
    <property type="molecule type" value="Genomic_DNA"/>
</dbReference>
<dbReference type="GeneID" id="25408065"/>
<keyword evidence="7" id="KW-0489">Methyltransferase</keyword>
<dbReference type="Pfam" id="PF00856">
    <property type="entry name" value="SET"/>
    <property type="match status" value="1"/>
</dbReference>
<feature type="compositionally biased region" description="Polar residues" evidence="15">
    <location>
        <begin position="264"/>
        <end position="276"/>
    </location>
</feature>
<dbReference type="GO" id="GO:0005634">
    <property type="term" value="C:nucleus"/>
    <property type="evidence" value="ECO:0007669"/>
    <property type="project" value="UniProtKB-SubCell"/>
</dbReference>
<evidence type="ECO:0000256" key="10">
    <source>
        <dbReference type="ARBA" id="ARBA00022853"/>
    </source>
</evidence>
<dbReference type="InterPro" id="IPR025783">
    <property type="entry name" value="Set9_fungi"/>
</dbReference>
<feature type="compositionally biased region" description="Polar residues" evidence="15">
    <location>
        <begin position="303"/>
        <end position="317"/>
    </location>
</feature>
<evidence type="ECO:0000256" key="1">
    <source>
        <dbReference type="ARBA" id="ARBA00001984"/>
    </source>
</evidence>
<accession>A0A074WDL0</accession>
<dbReference type="RefSeq" id="XP_013425047.1">
    <property type="nucleotide sequence ID" value="XM_013569593.1"/>
</dbReference>
<dbReference type="OrthoDB" id="6627536at2759"/>
<keyword evidence="11" id="KW-0539">Nucleus</keyword>
<evidence type="ECO:0000256" key="3">
    <source>
        <dbReference type="ARBA" id="ARBA00004286"/>
    </source>
</evidence>
<evidence type="ECO:0000256" key="2">
    <source>
        <dbReference type="ARBA" id="ARBA00004123"/>
    </source>
</evidence>
<keyword evidence="18" id="KW-1185">Reference proteome</keyword>
<dbReference type="InterPro" id="IPR001214">
    <property type="entry name" value="SET_dom"/>
</dbReference>
<dbReference type="GO" id="GO:0140943">
    <property type="term" value="F:histone H4K20 trimethyltransferase activity"/>
    <property type="evidence" value="ECO:0007669"/>
    <property type="project" value="UniProtKB-EC"/>
</dbReference>
<evidence type="ECO:0000313" key="17">
    <source>
        <dbReference type="EMBL" id="KEQ71083.1"/>
    </source>
</evidence>
<comment type="function">
    <text evidence="1">Histone methyltransferase that trimethylates 'Lys-20' of histone H4 to form H4K20me3.</text>
</comment>
<evidence type="ECO:0000256" key="14">
    <source>
        <dbReference type="ARBA" id="ARBA00048081"/>
    </source>
</evidence>
<dbReference type="InterPro" id="IPR039977">
    <property type="entry name" value="Suv4-20/Set9"/>
</dbReference>
<keyword evidence="9" id="KW-0949">S-adenosyl-L-methionine</keyword>
<dbReference type="STRING" id="1043004.A0A074WDL0"/>
<evidence type="ECO:0000256" key="13">
    <source>
        <dbReference type="ARBA" id="ARBA00030653"/>
    </source>
</evidence>
<feature type="compositionally biased region" description="Basic residues" evidence="15">
    <location>
        <begin position="327"/>
        <end position="341"/>
    </location>
</feature>
<evidence type="ECO:0000259" key="16">
    <source>
        <dbReference type="PROSITE" id="PS50280"/>
    </source>
</evidence>
<dbReference type="AlphaFoldDB" id="A0A074WDL0"/>
<feature type="compositionally biased region" description="Low complexity" evidence="15">
    <location>
        <begin position="349"/>
        <end position="375"/>
    </location>
</feature>